<evidence type="ECO:0000256" key="3">
    <source>
        <dbReference type="ARBA" id="ARBA00022679"/>
    </source>
</evidence>
<organism evidence="6 8">
    <name type="scientific">Oenococcus oeni</name>
    <name type="common">Leuconostoc oenos</name>
    <dbReference type="NCBI Taxonomy" id="1247"/>
    <lineage>
        <taxon>Bacteria</taxon>
        <taxon>Bacillati</taxon>
        <taxon>Bacillota</taxon>
        <taxon>Bacilli</taxon>
        <taxon>Lactobacillales</taxon>
        <taxon>Lactobacillaceae</taxon>
        <taxon>Oenococcus</taxon>
    </lineage>
</organism>
<proteinExistence type="inferred from homology"/>
<evidence type="ECO:0000313" key="8">
    <source>
        <dbReference type="Proteomes" id="UP000294726"/>
    </source>
</evidence>
<name>A0A483BBR0_OENOE</name>
<evidence type="ECO:0000313" key="6">
    <source>
        <dbReference type="EMBL" id="VDB98018.1"/>
    </source>
</evidence>
<dbReference type="PANTHER" id="PTHR43191:SF2">
    <property type="entry name" value="RRNA METHYLTRANSFERASE 3, MITOCHONDRIAL"/>
    <property type="match status" value="1"/>
</dbReference>
<evidence type="ECO:0000313" key="7">
    <source>
        <dbReference type="Proteomes" id="UP000181728"/>
    </source>
</evidence>
<accession>A0A483BBR0</accession>
<dbReference type="InterPro" id="IPR013123">
    <property type="entry name" value="SpoU_subst-bd"/>
</dbReference>
<dbReference type="AlphaFoldDB" id="A0A483BBR0"/>
<dbReference type="RefSeq" id="WP_071419150.1">
    <property type="nucleotide sequence ID" value="NZ_LR031358.1"/>
</dbReference>
<dbReference type="GO" id="GO:0032259">
    <property type="term" value="P:methylation"/>
    <property type="evidence" value="ECO:0007669"/>
    <property type="project" value="UniProtKB-KW"/>
</dbReference>
<sequence length="255" mass="27957">MEIITSNQNSRVKIWTSLQTLKGREKSGTYMLDGWHLVQEALNQAAPIQAVIATEEQMNQHLIDVPQGVPAFQVSEEVARHIAKTNTPQGIFAQTSLPNNSFDPKYVHNGSWLLLDRIQDPGNVGTLIRTADAAGFSGVALSKESADPFNPKVVRAMQGSQFHLKLVKEVDLNDWVDKLEANDYNVYGSTLSENSVDYKTVVPEKNFALILGNEGQGIDPEIQAKTSENLHINFLGKAESLNVAVAGGILMFALN</sequence>
<dbReference type="EMBL" id="LR031358">
    <property type="protein sequence ID" value="VDB98018.1"/>
    <property type="molecule type" value="Genomic_DNA"/>
</dbReference>
<comment type="similarity">
    <text evidence="1">Belongs to the class IV-like SAM-binding methyltransferase superfamily. RNA methyltransferase TrmH family.</text>
</comment>
<dbReference type="Pfam" id="PF00588">
    <property type="entry name" value="SpoU_methylase"/>
    <property type="match status" value="1"/>
</dbReference>
<dbReference type="InterPro" id="IPR051259">
    <property type="entry name" value="rRNA_Methyltransferase"/>
</dbReference>
<evidence type="ECO:0000256" key="2">
    <source>
        <dbReference type="ARBA" id="ARBA00022603"/>
    </source>
</evidence>
<keyword evidence="2 6" id="KW-0489">Methyltransferase</keyword>
<dbReference type="SUPFAM" id="SSF75217">
    <property type="entry name" value="alpha/beta knot"/>
    <property type="match status" value="1"/>
</dbReference>
<dbReference type="SMART" id="SM00967">
    <property type="entry name" value="SpoU_sub_bind"/>
    <property type="match status" value="1"/>
</dbReference>
<dbReference type="Pfam" id="PF22435">
    <property type="entry name" value="MRM3-like_sub_bind"/>
    <property type="match status" value="1"/>
</dbReference>
<dbReference type="SUPFAM" id="SSF55315">
    <property type="entry name" value="L30e-like"/>
    <property type="match status" value="1"/>
</dbReference>
<dbReference type="Proteomes" id="UP000181728">
    <property type="component" value="Unassembled WGS sequence"/>
</dbReference>
<dbReference type="CDD" id="cd18095">
    <property type="entry name" value="SpoU-like_rRNA-MTase"/>
    <property type="match status" value="1"/>
</dbReference>
<dbReference type="GO" id="GO:0003723">
    <property type="term" value="F:RNA binding"/>
    <property type="evidence" value="ECO:0007669"/>
    <property type="project" value="InterPro"/>
</dbReference>
<dbReference type="InterPro" id="IPR029064">
    <property type="entry name" value="Ribosomal_eL30-like_sf"/>
</dbReference>
<keyword evidence="3 6" id="KW-0808">Transferase</keyword>
<dbReference type="InterPro" id="IPR029028">
    <property type="entry name" value="Alpha/beta_knot_MTases"/>
</dbReference>
<dbReference type="Proteomes" id="UP000294726">
    <property type="component" value="Chromosome"/>
</dbReference>
<dbReference type="Gene3D" id="3.30.1330.30">
    <property type="match status" value="1"/>
</dbReference>
<reference evidence="6 8" key="2">
    <citation type="submission" date="2018-08" db="EMBL/GenBank/DDBJ databases">
        <authorList>
            <person name="Lorentzen P. G. S. M."/>
        </authorList>
    </citation>
    <scope>NUCLEOTIDE SEQUENCE [LARGE SCALE GENOMIC DNA]</scope>
    <source>
        <strain evidence="6 8">CRBO_1381</strain>
    </source>
</reference>
<dbReference type="GO" id="GO:0006396">
    <property type="term" value="P:RNA processing"/>
    <property type="evidence" value="ECO:0007669"/>
    <property type="project" value="InterPro"/>
</dbReference>
<feature type="domain" description="RNA 2-O ribose methyltransferase substrate binding" evidence="4">
    <location>
        <begin position="31"/>
        <end position="101"/>
    </location>
</feature>
<dbReference type="EC" id="2.1.1.-" evidence="6"/>
<evidence type="ECO:0000256" key="1">
    <source>
        <dbReference type="ARBA" id="ARBA00007228"/>
    </source>
</evidence>
<dbReference type="EMBL" id="MLOK01000036">
    <property type="protein sequence ID" value="OIM21411.1"/>
    <property type="molecule type" value="Genomic_DNA"/>
</dbReference>
<dbReference type="GO" id="GO:0008173">
    <property type="term" value="F:RNA methyltransferase activity"/>
    <property type="evidence" value="ECO:0007669"/>
    <property type="project" value="InterPro"/>
</dbReference>
<evidence type="ECO:0000259" key="4">
    <source>
        <dbReference type="SMART" id="SM00967"/>
    </source>
</evidence>
<reference evidence="5 7" key="1">
    <citation type="journal article" date="2016" name="BMC Genomics">
        <title>Consensus pan-genome assembly of the specialised wine bacterium Oenococcus oeni.</title>
        <authorList>
            <person name="Sternes P.R."/>
            <person name="Borneman A.R."/>
        </authorList>
    </citation>
    <scope>NUCLEOTIDE SEQUENCE [LARGE SCALE GENOMIC DNA]</scope>
    <source>
        <strain evidence="5 7">AWRIB661</strain>
    </source>
</reference>
<dbReference type="InterPro" id="IPR001537">
    <property type="entry name" value="SpoU_MeTrfase"/>
</dbReference>
<dbReference type="InterPro" id="IPR029026">
    <property type="entry name" value="tRNA_m1G_MTases_N"/>
</dbReference>
<dbReference type="PANTHER" id="PTHR43191">
    <property type="entry name" value="RRNA METHYLTRANSFERASE 3"/>
    <property type="match status" value="1"/>
</dbReference>
<dbReference type="GO" id="GO:0005737">
    <property type="term" value="C:cytoplasm"/>
    <property type="evidence" value="ECO:0007669"/>
    <property type="project" value="UniProtKB-ARBA"/>
</dbReference>
<dbReference type="InterPro" id="IPR053888">
    <property type="entry name" value="MRM3-like_sub_bind"/>
</dbReference>
<evidence type="ECO:0000313" key="5">
    <source>
        <dbReference type="EMBL" id="OIM21411.1"/>
    </source>
</evidence>
<protein>
    <submittedName>
        <fullName evidence="5">RNA methyltransferase</fullName>
    </submittedName>
    <submittedName>
        <fullName evidence="6">Ribosomal RNA methylase</fullName>
        <ecNumber evidence="6">2.1.1.-</ecNumber>
    </submittedName>
</protein>
<dbReference type="Gene3D" id="3.40.1280.10">
    <property type="match status" value="1"/>
</dbReference>
<gene>
    <name evidence="6" type="primary">rlmBB</name>
    <name evidence="5" type="ORF">ATX59_04350</name>
    <name evidence="6" type="ORF">OENI_0883</name>
</gene>